<comment type="catalytic activity">
    <reaction evidence="16">
        <text>2 nitric oxide + NADPH + 2 O2 = 2 nitrate + NADP(+) + H(+)</text>
        <dbReference type="Rhea" id="RHEA:19465"/>
        <dbReference type="ChEBI" id="CHEBI:15378"/>
        <dbReference type="ChEBI" id="CHEBI:15379"/>
        <dbReference type="ChEBI" id="CHEBI:16480"/>
        <dbReference type="ChEBI" id="CHEBI:17632"/>
        <dbReference type="ChEBI" id="CHEBI:57783"/>
        <dbReference type="ChEBI" id="CHEBI:58349"/>
        <dbReference type="EC" id="1.14.12.17"/>
    </reaction>
</comment>
<dbReference type="Pfam" id="PF21349">
    <property type="entry name" value="RUBY_RBDX"/>
    <property type="match status" value="1"/>
</dbReference>
<keyword evidence="6" id="KW-0349">Heme</keyword>
<name>A0A927WDF8_9CLOT</name>
<dbReference type="PANTHER" id="PTHR43396">
    <property type="entry name" value="FLAVOHEMOPROTEIN"/>
    <property type="match status" value="1"/>
</dbReference>
<evidence type="ECO:0000259" key="17">
    <source>
        <dbReference type="PROSITE" id="PS50903"/>
    </source>
</evidence>
<dbReference type="CDD" id="cd00350">
    <property type="entry name" value="rubredoxin_like"/>
    <property type="match status" value="1"/>
</dbReference>
<dbReference type="AlphaFoldDB" id="A0A927WDF8"/>
<keyword evidence="11" id="KW-0521">NADP</keyword>
<dbReference type="CDD" id="cd06184">
    <property type="entry name" value="flavohem_like_fad_nad_binding"/>
    <property type="match status" value="1"/>
</dbReference>
<evidence type="ECO:0000256" key="16">
    <source>
        <dbReference type="ARBA" id="ARBA00049433"/>
    </source>
</evidence>
<evidence type="ECO:0000256" key="14">
    <source>
        <dbReference type="ARBA" id="ARBA00023027"/>
    </source>
</evidence>
<evidence type="ECO:0000313" key="20">
    <source>
        <dbReference type="Proteomes" id="UP000768462"/>
    </source>
</evidence>
<gene>
    <name evidence="19" type="ORF">E7215_08540</name>
</gene>
<dbReference type="InterPro" id="IPR048574">
    <property type="entry name" value="RUBY_RBDX"/>
</dbReference>
<dbReference type="GO" id="GO:0008941">
    <property type="term" value="F:nitric oxide dioxygenase NAD(P)H activity"/>
    <property type="evidence" value="ECO:0007669"/>
    <property type="project" value="UniProtKB-EC"/>
</dbReference>
<accession>A0A927WDF8</accession>
<dbReference type="GO" id="GO:0005344">
    <property type="term" value="F:oxygen carrier activity"/>
    <property type="evidence" value="ECO:0007669"/>
    <property type="project" value="UniProtKB-KW"/>
</dbReference>
<dbReference type="SUPFAM" id="SSF57802">
    <property type="entry name" value="Rubredoxin-like"/>
    <property type="match status" value="1"/>
</dbReference>
<dbReference type="EC" id="1.14.12.17" evidence="5"/>
<comment type="caution">
    <text evidence="19">The sequence shown here is derived from an EMBL/GenBank/DDBJ whole genome shotgun (WGS) entry which is preliminary data.</text>
</comment>
<dbReference type="Pfam" id="PF00175">
    <property type="entry name" value="NAD_binding_1"/>
    <property type="match status" value="1"/>
</dbReference>
<dbReference type="Gene3D" id="2.40.30.10">
    <property type="entry name" value="Translation factors"/>
    <property type="match status" value="1"/>
</dbReference>
<evidence type="ECO:0000256" key="11">
    <source>
        <dbReference type="ARBA" id="ARBA00022857"/>
    </source>
</evidence>
<protein>
    <recommendedName>
        <fullName evidence="5">nitric oxide dioxygenase</fullName>
        <ecNumber evidence="5">1.14.12.17</ecNumber>
    </recommendedName>
</protein>
<dbReference type="InterPro" id="IPR001433">
    <property type="entry name" value="OxRdtase_FAD/NAD-bd"/>
</dbReference>
<evidence type="ECO:0000256" key="3">
    <source>
        <dbReference type="ARBA" id="ARBA00001974"/>
    </source>
</evidence>
<comment type="cofactor">
    <cofactor evidence="2">
        <name>heme b</name>
        <dbReference type="ChEBI" id="CHEBI:60344"/>
    </cofactor>
</comment>
<keyword evidence="12" id="KW-0560">Oxidoreductase</keyword>
<dbReference type="PANTHER" id="PTHR43396:SF3">
    <property type="entry name" value="FLAVOHEMOPROTEIN"/>
    <property type="match status" value="1"/>
</dbReference>
<keyword evidence="9" id="KW-0479">Metal-binding</keyword>
<evidence type="ECO:0000256" key="9">
    <source>
        <dbReference type="ARBA" id="ARBA00022723"/>
    </source>
</evidence>
<sequence length="291" mass="33503">MEEFNMKKFICKVCGYIYEGEKLPSDFVCPVCGVGSEMFEELKESNLFSKFKVLNKVKENDVVTSFYLASADKKVLKTHKAGQFISIKPITEGDKSSEVRQYSLSMKPGEDFYRISVKREDKGLISRYLHDNINVNDEVEITEPLGEFILKDNNKPLVLISGGIGITPMMSMLYKAIEEGRKVKFIQAVINSNVHTFKNELRDLAKKYDNVDVEFFYSKPLDNDKLGEDYQFEGYLTKEWIEKNLSKDEEFYFCGPLGFMKMIYDALKAMGVSEHYINYEMFGPSADLSKM</sequence>
<dbReference type="GO" id="GO:0071949">
    <property type="term" value="F:FAD binding"/>
    <property type="evidence" value="ECO:0007669"/>
    <property type="project" value="TreeGrafter"/>
</dbReference>
<comment type="catalytic activity">
    <reaction evidence="15">
        <text>2 nitric oxide + NADH + 2 O2 = 2 nitrate + NAD(+) + H(+)</text>
        <dbReference type="Rhea" id="RHEA:19469"/>
        <dbReference type="ChEBI" id="CHEBI:15378"/>
        <dbReference type="ChEBI" id="CHEBI:15379"/>
        <dbReference type="ChEBI" id="CHEBI:16480"/>
        <dbReference type="ChEBI" id="CHEBI:17632"/>
        <dbReference type="ChEBI" id="CHEBI:57540"/>
        <dbReference type="ChEBI" id="CHEBI:57945"/>
        <dbReference type="EC" id="1.14.12.17"/>
    </reaction>
</comment>
<dbReference type="InterPro" id="IPR024934">
    <property type="entry name" value="Rubredoxin-like_dom"/>
</dbReference>
<dbReference type="GO" id="GO:0046210">
    <property type="term" value="P:nitric oxide catabolic process"/>
    <property type="evidence" value="ECO:0007669"/>
    <property type="project" value="TreeGrafter"/>
</dbReference>
<keyword evidence="14" id="KW-0520">NAD</keyword>
<keyword evidence="10" id="KW-0274">FAD</keyword>
<dbReference type="PRINTS" id="PR00409">
    <property type="entry name" value="PHDIOXRDTASE"/>
</dbReference>
<proteinExistence type="inferred from homology"/>
<keyword evidence="7" id="KW-0813">Transport</keyword>
<comment type="similarity">
    <text evidence="4">In the C-terminal section; belongs to the flavoprotein pyridine nucleotide cytochrome reductase family.</text>
</comment>
<evidence type="ECO:0000256" key="12">
    <source>
        <dbReference type="ARBA" id="ARBA00023002"/>
    </source>
</evidence>
<evidence type="ECO:0000313" key="19">
    <source>
        <dbReference type="EMBL" id="MBE6060204.1"/>
    </source>
</evidence>
<dbReference type="SUPFAM" id="SSF63380">
    <property type="entry name" value="Riboflavin synthase domain-like"/>
    <property type="match status" value="1"/>
</dbReference>
<dbReference type="InterPro" id="IPR017927">
    <property type="entry name" value="FAD-bd_FR_type"/>
</dbReference>
<dbReference type="Gene3D" id="3.40.50.80">
    <property type="entry name" value="Nucleotide-binding domain of ferredoxin-NADP reductase (FNR) module"/>
    <property type="match status" value="1"/>
</dbReference>
<evidence type="ECO:0000256" key="2">
    <source>
        <dbReference type="ARBA" id="ARBA00001970"/>
    </source>
</evidence>
<dbReference type="InterPro" id="IPR017938">
    <property type="entry name" value="Riboflavin_synthase-like_b-brl"/>
</dbReference>
<evidence type="ECO:0000256" key="8">
    <source>
        <dbReference type="ARBA" id="ARBA00022630"/>
    </source>
</evidence>
<dbReference type="PROSITE" id="PS50903">
    <property type="entry name" value="RUBREDOXIN_LIKE"/>
    <property type="match status" value="1"/>
</dbReference>
<organism evidence="19 20">
    <name type="scientific">Clostridium sulfidigenes</name>
    <dbReference type="NCBI Taxonomy" id="318464"/>
    <lineage>
        <taxon>Bacteria</taxon>
        <taxon>Bacillati</taxon>
        <taxon>Bacillota</taxon>
        <taxon>Clostridia</taxon>
        <taxon>Eubacteriales</taxon>
        <taxon>Clostridiaceae</taxon>
        <taxon>Clostridium</taxon>
    </lineage>
</organism>
<evidence type="ECO:0000256" key="5">
    <source>
        <dbReference type="ARBA" id="ARBA00012229"/>
    </source>
</evidence>
<evidence type="ECO:0000256" key="15">
    <source>
        <dbReference type="ARBA" id="ARBA00048649"/>
    </source>
</evidence>
<evidence type="ECO:0000256" key="7">
    <source>
        <dbReference type="ARBA" id="ARBA00022621"/>
    </source>
</evidence>
<evidence type="ECO:0000256" key="4">
    <source>
        <dbReference type="ARBA" id="ARBA00006401"/>
    </source>
</evidence>
<dbReference type="Gene3D" id="2.20.28.10">
    <property type="match status" value="1"/>
</dbReference>
<reference evidence="19" key="1">
    <citation type="submission" date="2019-04" db="EMBL/GenBank/DDBJ databases">
        <title>Evolution of Biomass-Degrading Anaerobic Consortia Revealed by Metagenomics.</title>
        <authorList>
            <person name="Peng X."/>
        </authorList>
    </citation>
    <scope>NUCLEOTIDE SEQUENCE</scope>
    <source>
        <strain evidence="19">SIG254</strain>
    </source>
</reference>
<evidence type="ECO:0000256" key="10">
    <source>
        <dbReference type="ARBA" id="ARBA00022827"/>
    </source>
</evidence>
<dbReference type="SUPFAM" id="SSF52343">
    <property type="entry name" value="Ferredoxin reductase-like, C-terminal NADP-linked domain"/>
    <property type="match status" value="1"/>
</dbReference>
<keyword evidence="13" id="KW-0408">Iron</keyword>
<feature type="domain" description="FAD-binding FR-type" evidence="18">
    <location>
        <begin position="46"/>
        <end position="151"/>
    </location>
</feature>
<evidence type="ECO:0000256" key="13">
    <source>
        <dbReference type="ARBA" id="ARBA00023004"/>
    </source>
</evidence>
<dbReference type="EMBL" id="SVCM01000094">
    <property type="protein sequence ID" value="MBE6060204.1"/>
    <property type="molecule type" value="Genomic_DNA"/>
</dbReference>
<dbReference type="Pfam" id="PF00970">
    <property type="entry name" value="FAD_binding_6"/>
    <property type="match status" value="1"/>
</dbReference>
<dbReference type="FunFam" id="3.40.50.80:FF:000010">
    <property type="entry name" value="Flavohemoprotein"/>
    <property type="match status" value="1"/>
</dbReference>
<dbReference type="PROSITE" id="PS51384">
    <property type="entry name" value="FAD_FR"/>
    <property type="match status" value="1"/>
</dbReference>
<dbReference type="InterPro" id="IPR008333">
    <property type="entry name" value="Cbr1-like_FAD-bd_dom"/>
</dbReference>
<dbReference type="Proteomes" id="UP000768462">
    <property type="component" value="Unassembled WGS sequence"/>
</dbReference>
<evidence type="ECO:0000256" key="6">
    <source>
        <dbReference type="ARBA" id="ARBA00022617"/>
    </source>
</evidence>
<comment type="cofactor">
    <cofactor evidence="3">
        <name>FAD</name>
        <dbReference type="ChEBI" id="CHEBI:57692"/>
    </cofactor>
</comment>
<dbReference type="InterPro" id="IPR039261">
    <property type="entry name" value="FNR_nucleotide-bd"/>
</dbReference>
<evidence type="ECO:0000259" key="18">
    <source>
        <dbReference type="PROSITE" id="PS51384"/>
    </source>
</evidence>
<keyword evidence="8" id="KW-0285">Flavoprotein</keyword>
<comment type="cofactor">
    <cofactor evidence="1">
        <name>Fe(3+)</name>
        <dbReference type="ChEBI" id="CHEBI:29034"/>
    </cofactor>
</comment>
<evidence type="ECO:0000256" key="1">
    <source>
        <dbReference type="ARBA" id="ARBA00001965"/>
    </source>
</evidence>
<keyword evidence="7" id="KW-0561">Oxygen transport</keyword>
<dbReference type="GO" id="GO:0005506">
    <property type="term" value="F:iron ion binding"/>
    <property type="evidence" value="ECO:0007669"/>
    <property type="project" value="InterPro"/>
</dbReference>
<dbReference type="GO" id="GO:0071500">
    <property type="term" value="P:cellular response to nitrosative stress"/>
    <property type="evidence" value="ECO:0007669"/>
    <property type="project" value="TreeGrafter"/>
</dbReference>
<feature type="domain" description="Rubredoxin-like" evidence="17">
    <location>
        <begin position="6"/>
        <end position="42"/>
    </location>
</feature>